<organism evidence="3 4">
    <name type="scientific">Pristionchus pacificus</name>
    <name type="common">Parasitic nematode worm</name>
    <dbReference type="NCBI Taxonomy" id="54126"/>
    <lineage>
        <taxon>Eukaryota</taxon>
        <taxon>Metazoa</taxon>
        <taxon>Ecdysozoa</taxon>
        <taxon>Nematoda</taxon>
        <taxon>Chromadorea</taxon>
        <taxon>Rhabditida</taxon>
        <taxon>Rhabditina</taxon>
        <taxon>Diplogasteromorpha</taxon>
        <taxon>Diplogasteroidea</taxon>
        <taxon>Neodiplogasteridae</taxon>
        <taxon>Pristionchus</taxon>
    </lineage>
</organism>
<proteinExistence type="predicted"/>
<reference evidence="3" key="2">
    <citation type="submission" date="2022-06" db="UniProtKB">
        <authorList>
            <consortium name="EnsemblMetazoa"/>
        </authorList>
    </citation>
    <scope>IDENTIFICATION</scope>
    <source>
        <strain evidence="3">PS312</strain>
    </source>
</reference>
<reference evidence="4" key="1">
    <citation type="journal article" date="2008" name="Nat. Genet.">
        <title>The Pristionchus pacificus genome provides a unique perspective on nematode lifestyle and parasitism.</title>
        <authorList>
            <person name="Dieterich C."/>
            <person name="Clifton S.W."/>
            <person name="Schuster L.N."/>
            <person name="Chinwalla A."/>
            <person name="Delehaunty K."/>
            <person name="Dinkelacker I."/>
            <person name="Fulton L."/>
            <person name="Fulton R."/>
            <person name="Godfrey J."/>
            <person name="Minx P."/>
            <person name="Mitreva M."/>
            <person name="Roeseler W."/>
            <person name="Tian H."/>
            <person name="Witte H."/>
            <person name="Yang S.P."/>
            <person name="Wilson R.K."/>
            <person name="Sommer R.J."/>
        </authorList>
    </citation>
    <scope>NUCLEOTIDE SEQUENCE [LARGE SCALE GENOMIC DNA]</scope>
    <source>
        <strain evidence="4">PS312</strain>
    </source>
</reference>
<evidence type="ECO:0000256" key="1">
    <source>
        <dbReference type="SAM" id="MobiDB-lite"/>
    </source>
</evidence>
<sequence>STLNLGFDDMFILSILLFGQLAWGEEVCKPDLSPSTNYYSHDGGGKPYLRVSATITKIVDTRKAVDDMDCAAQCSDTPPYYQLNRTCLLGSECVLNHQTVDILPIRVYHMLPFEAADDDKEDESEQDLIDVAIRWLGEKGDISPKPADIETTNYGTTQVTESMTSSAEGGSESTPKIDETSSTEIGSSTHSPIQSTTDLSSSQSPAITSSSSAPTLPPSNWRGINVYGAICADISCQCGEGQEMRSVFLTVNVTSISIKINTGNSFWFVVGYPETIEQSIGRKSPLEIYCYQTKKAYGLPQCVTPVVLGGSYTETGACNKVKYTVNVDGITCNDPQSAECGANGYQCNGAPHIPQTVYCV</sequence>
<keyword evidence="2" id="KW-0732">Signal</keyword>
<evidence type="ECO:0000256" key="2">
    <source>
        <dbReference type="SAM" id="SignalP"/>
    </source>
</evidence>
<protein>
    <submittedName>
        <fullName evidence="3">Uncharacterized protein</fullName>
    </submittedName>
</protein>
<accession>A0A2A6B9T4</accession>
<gene>
    <name evidence="3" type="primary">WBGene00273876</name>
</gene>
<dbReference type="EnsemblMetazoa" id="PPA35507.1">
    <property type="protein sequence ID" value="PPA35507.1"/>
    <property type="gene ID" value="WBGene00273876"/>
</dbReference>
<accession>A0A8R1UPM1</accession>
<feature type="signal peptide" evidence="2">
    <location>
        <begin position="1"/>
        <end position="24"/>
    </location>
</feature>
<feature type="compositionally biased region" description="Low complexity" evidence="1">
    <location>
        <begin position="199"/>
        <end position="214"/>
    </location>
</feature>
<name>A0A2A6B9T4_PRIPA</name>
<feature type="region of interest" description="Disordered" evidence="1">
    <location>
        <begin position="140"/>
        <end position="215"/>
    </location>
</feature>
<evidence type="ECO:0000313" key="3">
    <source>
        <dbReference type="EnsemblMetazoa" id="PPA35507.1"/>
    </source>
</evidence>
<dbReference type="AlphaFoldDB" id="A0A2A6B9T4"/>
<feature type="compositionally biased region" description="Polar residues" evidence="1">
    <location>
        <begin position="150"/>
        <end position="198"/>
    </location>
</feature>
<feature type="chain" id="PRO_5043859361" evidence="2">
    <location>
        <begin position="25"/>
        <end position="360"/>
    </location>
</feature>
<evidence type="ECO:0000313" key="4">
    <source>
        <dbReference type="Proteomes" id="UP000005239"/>
    </source>
</evidence>
<keyword evidence="4" id="KW-1185">Reference proteome</keyword>
<dbReference type="Proteomes" id="UP000005239">
    <property type="component" value="Unassembled WGS sequence"/>
</dbReference>